<comment type="similarity">
    <text evidence="1">Belongs to the universal ribosomal protein uL10 family.</text>
</comment>
<evidence type="ECO:0000313" key="6">
    <source>
        <dbReference type="EMBL" id="OGK24675.1"/>
    </source>
</evidence>
<dbReference type="Gene3D" id="6.10.250.290">
    <property type="match status" value="1"/>
</dbReference>
<dbReference type="EMBL" id="MFZO01000031">
    <property type="protein sequence ID" value="OGK24675.1"/>
    <property type="molecule type" value="Genomic_DNA"/>
</dbReference>
<evidence type="ECO:0000256" key="1">
    <source>
        <dbReference type="ARBA" id="ARBA00008889"/>
    </source>
</evidence>
<dbReference type="Pfam" id="PF00466">
    <property type="entry name" value="Ribosomal_L10"/>
    <property type="match status" value="1"/>
</dbReference>
<protein>
    <recommendedName>
        <fullName evidence="4">Large ribosomal subunit protein uL10</fullName>
    </recommendedName>
    <alternativeName>
        <fullName evidence="5">50S ribosomal protein L10</fullName>
    </alternativeName>
</protein>
<dbReference type="InterPro" id="IPR001790">
    <property type="entry name" value="Ribosomal_uL10"/>
</dbReference>
<keyword evidence="3" id="KW-0687">Ribonucleoprotein</keyword>
<organism evidence="6 7">
    <name type="scientific">Candidatus Roizmanbacteria bacterium RIFCSPHIGHO2_02_FULL_38_11</name>
    <dbReference type="NCBI Taxonomy" id="1802039"/>
    <lineage>
        <taxon>Bacteria</taxon>
        <taxon>Candidatus Roizmaniibacteriota</taxon>
    </lineage>
</organism>
<evidence type="ECO:0000256" key="4">
    <source>
        <dbReference type="ARBA" id="ARBA00035202"/>
    </source>
</evidence>
<sequence length="179" mass="20646">MVAQEKFALVKKIHDLLLKKQNFALVKIGKTNHQALEALRKELKKTQSVFKVIKNTLFEKAVNKMATDNQNFVDLRKIFLPLKETNALLLFEKEWSNGLRTFYQFSKKETSLSFKFGLLDGKSYRDEELSGIAQLPAKNQLIANLIGSFKSPSSRLVYSLKFNLTKLVYILKEKSKRTN</sequence>
<dbReference type="InterPro" id="IPR047865">
    <property type="entry name" value="Ribosomal_uL10_bac_type"/>
</dbReference>
<keyword evidence="2 6" id="KW-0689">Ribosomal protein</keyword>
<reference evidence="6 7" key="1">
    <citation type="journal article" date="2016" name="Nat. Commun.">
        <title>Thousands of microbial genomes shed light on interconnected biogeochemical processes in an aquifer system.</title>
        <authorList>
            <person name="Anantharaman K."/>
            <person name="Brown C.T."/>
            <person name="Hug L.A."/>
            <person name="Sharon I."/>
            <person name="Castelle C.J."/>
            <person name="Probst A.J."/>
            <person name="Thomas B.C."/>
            <person name="Singh A."/>
            <person name="Wilkins M.J."/>
            <person name="Karaoz U."/>
            <person name="Brodie E.L."/>
            <person name="Williams K.H."/>
            <person name="Hubbard S.S."/>
            <person name="Banfield J.F."/>
        </authorList>
    </citation>
    <scope>NUCLEOTIDE SEQUENCE [LARGE SCALE GENOMIC DNA]</scope>
</reference>
<dbReference type="NCBIfam" id="NF000955">
    <property type="entry name" value="PRK00099.1-1"/>
    <property type="match status" value="1"/>
</dbReference>
<evidence type="ECO:0000313" key="7">
    <source>
        <dbReference type="Proteomes" id="UP000177913"/>
    </source>
</evidence>
<dbReference type="GO" id="GO:1990904">
    <property type="term" value="C:ribonucleoprotein complex"/>
    <property type="evidence" value="ECO:0007669"/>
    <property type="project" value="UniProtKB-KW"/>
</dbReference>
<accession>A0A1F7H0N1</accession>
<dbReference type="InterPro" id="IPR043141">
    <property type="entry name" value="Ribosomal_uL10-like_sf"/>
</dbReference>
<gene>
    <name evidence="6" type="ORF">A3C25_01715</name>
</gene>
<dbReference type="SUPFAM" id="SSF160369">
    <property type="entry name" value="Ribosomal protein L10-like"/>
    <property type="match status" value="1"/>
</dbReference>
<proteinExistence type="inferred from homology"/>
<evidence type="ECO:0000256" key="3">
    <source>
        <dbReference type="ARBA" id="ARBA00023274"/>
    </source>
</evidence>
<comment type="caution">
    <text evidence="6">The sequence shown here is derived from an EMBL/GenBank/DDBJ whole genome shotgun (WGS) entry which is preliminary data.</text>
</comment>
<name>A0A1F7H0N1_9BACT</name>
<dbReference type="PANTHER" id="PTHR11560">
    <property type="entry name" value="39S RIBOSOMAL PROTEIN L10, MITOCHONDRIAL"/>
    <property type="match status" value="1"/>
</dbReference>
<dbReference type="AlphaFoldDB" id="A0A1F7H0N1"/>
<evidence type="ECO:0000256" key="2">
    <source>
        <dbReference type="ARBA" id="ARBA00022980"/>
    </source>
</evidence>
<dbReference type="Gene3D" id="3.30.70.1730">
    <property type="match status" value="1"/>
</dbReference>
<evidence type="ECO:0000256" key="5">
    <source>
        <dbReference type="ARBA" id="ARBA00035502"/>
    </source>
</evidence>
<dbReference type="GO" id="GO:0005840">
    <property type="term" value="C:ribosome"/>
    <property type="evidence" value="ECO:0007669"/>
    <property type="project" value="UniProtKB-KW"/>
</dbReference>
<dbReference type="Proteomes" id="UP000177913">
    <property type="component" value="Unassembled WGS sequence"/>
</dbReference>